<dbReference type="EMBL" id="FLUN01000001">
    <property type="protein sequence ID" value="SBV91597.1"/>
    <property type="molecule type" value="Genomic_DNA"/>
</dbReference>
<gene>
    <name evidence="1" type="ORF">KL86CLO1_10141</name>
</gene>
<proteinExistence type="predicted"/>
<organism evidence="1">
    <name type="scientific">uncultured Eubacteriales bacterium</name>
    <dbReference type="NCBI Taxonomy" id="172733"/>
    <lineage>
        <taxon>Bacteria</taxon>
        <taxon>Bacillati</taxon>
        <taxon>Bacillota</taxon>
        <taxon>Clostridia</taxon>
        <taxon>Eubacteriales</taxon>
        <taxon>environmental samples</taxon>
    </lineage>
</organism>
<accession>A0A212IWP2</accession>
<reference evidence="1" key="1">
    <citation type="submission" date="2016-04" db="EMBL/GenBank/DDBJ databases">
        <authorList>
            <person name="Evans L.H."/>
            <person name="Alamgir A."/>
            <person name="Owens N."/>
            <person name="Weber N.D."/>
            <person name="Virtaneva K."/>
            <person name="Barbian K."/>
            <person name="Babar A."/>
            <person name="Rosenke K."/>
        </authorList>
    </citation>
    <scope>NUCLEOTIDE SEQUENCE</scope>
    <source>
        <strain evidence="1">86</strain>
    </source>
</reference>
<dbReference type="AlphaFoldDB" id="A0A212IWP2"/>
<evidence type="ECO:0000313" key="1">
    <source>
        <dbReference type="EMBL" id="SBV91597.1"/>
    </source>
</evidence>
<protein>
    <submittedName>
        <fullName evidence="1">Uncharacterized protein</fullName>
    </submittedName>
</protein>
<sequence>MTRTSGIFRGGISYNKPESKNIKIGLKFKKKKGHLLAIFSTVKYNTGDAGECFFFLFFADETVSNIAVGAECLNSKLNTQQNG</sequence>
<name>A0A212IWP2_9FIRM</name>